<dbReference type="Pfam" id="PF00455">
    <property type="entry name" value="DeoRC"/>
    <property type="match status" value="1"/>
</dbReference>
<evidence type="ECO:0000256" key="1">
    <source>
        <dbReference type="ARBA" id="ARBA00023015"/>
    </source>
</evidence>
<dbReference type="SMART" id="SM01134">
    <property type="entry name" value="DeoRC"/>
    <property type="match status" value="1"/>
</dbReference>
<proteinExistence type="predicted"/>
<dbReference type="SUPFAM" id="SSF46785">
    <property type="entry name" value="Winged helix' DNA-binding domain"/>
    <property type="match status" value="1"/>
</dbReference>
<dbReference type="InterPro" id="IPR036390">
    <property type="entry name" value="WH_DNA-bd_sf"/>
</dbReference>
<dbReference type="Pfam" id="PF08220">
    <property type="entry name" value="HTH_DeoR"/>
    <property type="match status" value="1"/>
</dbReference>
<dbReference type="PROSITE" id="PS00894">
    <property type="entry name" value="HTH_DEOR_1"/>
    <property type="match status" value="1"/>
</dbReference>
<keyword evidence="1" id="KW-0805">Transcription regulation</keyword>
<dbReference type="AlphaFoldDB" id="A0A644TQ02"/>
<keyword evidence="3" id="KW-0804">Transcription</keyword>
<dbReference type="GO" id="GO:0003677">
    <property type="term" value="F:DNA binding"/>
    <property type="evidence" value="ECO:0007669"/>
    <property type="project" value="UniProtKB-KW"/>
</dbReference>
<feature type="domain" description="HTH deoR-type" evidence="4">
    <location>
        <begin position="6"/>
        <end position="61"/>
    </location>
</feature>
<dbReference type="GO" id="GO:0003700">
    <property type="term" value="F:DNA-binding transcription factor activity"/>
    <property type="evidence" value="ECO:0007669"/>
    <property type="project" value="InterPro"/>
</dbReference>
<dbReference type="InterPro" id="IPR014036">
    <property type="entry name" value="DeoR-like_C"/>
</dbReference>
<dbReference type="InterPro" id="IPR050313">
    <property type="entry name" value="Carb_Metab_HTH_regulators"/>
</dbReference>
<protein>
    <submittedName>
        <fullName evidence="5">Deoxyribose operon repressor</fullName>
    </submittedName>
</protein>
<dbReference type="PRINTS" id="PR00037">
    <property type="entry name" value="HTHLACR"/>
</dbReference>
<dbReference type="SMART" id="SM00420">
    <property type="entry name" value="HTH_DEOR"/>
    <property type="match status" value="1"/>
</dbReference>
<name>A0A644TQ02_9ZZZZ</name>
<dbReference type="SUPFAM" id="SSF100950">
    <property type="entry name" value="NagB/RpiA/CoA transferase-like"/>
    <property type="match status" value="1"/>
</dbReference>
<dbReference type="EMBL" id="VSSQ01000038">
    <property type="protein sequence ID" value="MPL67721.1"/>
    <property type="molecule type" value="Genomic_DNA"/>
</dbReference>
<reference evidence="5" key="1">
    <citation type="submission" date="2019-08" db="EMBL/GenBank/DDBJ databases">
        <authorList>
            <person name="Kucharzyk K."/>
            <person name="Murdoch R.W."/>
            <person name="Higgins S."/>
            <person name="Loffler F."/>
        </authorList>
    </citation>
    <scope>NUCLEOTIDE SEQUENCE</scope>
</reference>
<organism evidence="5">
    <name type="scientific">bioreactor metagenome</name>
    <dbReference type="NCBI Taxonomy" id="1076179"/>
    <lineage>
        <taxon>unclassified sequences</taxon>
        <taxon>metagenomes</taxon>
        <taxon>ecological metagenomes</taxon>
    </lineage>
</organism>
<dbReference type="InterPro" id="IPR018356">
    <property type="entry name" value="Tscrpt_reg_HTH_DeoR_CS"/>
</dbReference>
<dbReference type="PANTHER" id="PTHR30363">
    <property type="entry name" value="HTH-TYPE TRANSCRIPTIONAL REGULATOR SRLR-RELATED"/>
    <property type="match status" value="1"/>
</dbReference>
<dbReference type="Gene3D" id="1.10.10.10">
    <property type="entry name" value="Winged helix-like DNA-binding domain superfamily/Winged helix DNA-binding domain"/>
    <property type="match status" value="1"/>
</dbReference>
<gene>
    <name evidence="5" type="primary">deoR_2</name>
    <name evidence="5" type="ORF">SDC9_13419</name>
</gene>
<evidence type="ECO:0000313" key="5">
    <source>
        <dbReference type="EMBL" id="MPL67721.1"/>
    </source>
</evidence>
<accession>A0A644TQ02</accession>
<dbReference type="InterPro" id="IPR001034">
    <property type="entry name" value="DeoR_HTH"/>
</dbReference>
<sequence length="263" mass="28941">MMQDKRTARFNQLTSILRKNGGARISELAGILSVSHMTVRRDLEILERQGVVNVFHGSVVFNEISASSTTEPGSEYLAKIVEITNIVEKRKIGRKAAELINPHDVIIIDSGSTAEQVARAIPEDMPLTLICYSLNVLQAVARKPKINIIVAGGHYHSDTLMFESPEGIALLQRNRAIKAFISAAGVNLSLGVTCLHDYERNTKTAVLQNALTKILIVDSSKIGKVFPSFFANLKDFDTMITDNKIREEDAAVIQDLNIEVVIS</sequence>
<keyword evidence="2" id="KW-0238">DNA-binding</keyword>
<comment type="caution">
    <text evidence="5">The sequence shown here is derived from an EMBL/GenBank/DDBJ whole genome shotgun (WGS) entry which is preliminary data.</text>
</comment>
<dbReference type="InterPro" id="IPR037171">
    <property type="entry name" value="NagB/RpiA_transferase-like"/>
</dbReference>
<evidence type="ECO:0000256" key="3">
    <source>
        <dbReference type="ARBA" id="ARBA00023163"/>
    </source>
</evidence>
<evidence type="ECO:0000256" key="2">
    <source>
        <dbReference type="ARBA" id="ARBA00023125"/>
    </source>
</evidence>
<dbReference type="InterPro" id="IPR036388">
    <property type="entry name" value="WH-like_DNA-bd_sf"/>
</dbReference>
<dbReference type="PROSITE" id="PS51000">
    <property type="entry name" value="HTH_DEOR_2"/>
    <property type="match status" value="1"/>
</dbReference>
<evidence type="ECO:0000259" key="4">
    <source>
        <dbReference type="PROSITE" id="PS51000"/>
    </source>
</evidence>
<dbReference type="PANTHER" id="PTHR30363:SF8">
    <property type="entry name" value="DEOXYRIBOSE OPERON REPRESSOR"/>
    <property type="match status" value="1"/>
</dbReference>
<dbReference type="Gene3D" id="3.40.50.1360">
    <property type="match status" value="1"/>
</dbReference>